<dbReference type="Gene3D" id="3.40.50.300">
    <property type="entry name" value="P-loop containing nucleotide triphosphate hydrolases"/>
    <property type="match status" value="1"/>
</dbReference>
<keyword evidence="1" id="KW-0813">Transport</keyword>
<dbReference type="SMART" id="SM00382">
    <property type="entry name" value="AAA"/>
    <property type="match status" value="1"/>
</dbReference>
<evidence type="ECO:0000313" key="5">
    <source>
        <dbReference type="EMBL" id="GIG78975.1"/>
    </source>
</evidence>
<dbReference type="InterPro" id="IPR027417">
    <property type="entry name" value="P-loop_NTPase"/>
</dbReference>
<evidence type="ECO:0000256" key="2">
    <source>
        <dbReference type="ARBA" id="ARBA00022741"/>
    </source>
</evidence>
<dbReference type="Pfam" id="PF00005">
    <property type="entry name" value="ABC_tran"/>
    <property type="match status" value="1"/>
</dbReference>
<keyword evidence="2" id="KW-0547">Nucleotide-binding</keyword>
<dbReference type="AlphaFoldDB" id="A0A8J3M7P8"/>
<dbReference type="PANTHER" id="PTHR42939">
    <property type="entry name" value="ABC TRANSPORTER ATP-BINDING PROTEIN ALBC-RELATED"/>
    <property type="match status" value="1"/>
</dbReference>
<dbReference type="InterPro" id="IPR051782">
    <property type="entry name" value="ABC_Transporter_VariousFunc"/>
</dbReference>
<keyword evidence="3 5" id="KW-0067">ATP-binding</keyword>
<dbReference type="CDD" id="cd03230">
    <property type="entry name" value="ABC_DR_subfamily_A"/>
    <property type="match status" value="1"/>
</dbReference>
<dbReference type="InterPro" id="IPR003439">
    <property type="entry name" value="ABC_transporter-like_ATP-bd"/>
</dbReference>
<dbReference type="GO" id="GO:0005524">
    <property type="term" value="F:ATP binding"/>
    <property type="evidence" value="ECO:0007669"/>
    <property type="project" value="UniProtKB-KW"/>
</dbReference>
<evidence type="ECO:0000259" key="4">
    <source>
        <dbReference type="PROSITE" id="PS50893"/>
    </source>
</evidence>
<organism evidence="5 6">
    <name type="scientific">Planotetraspora kaengkrachanensis</name>
    <dbReference type="NCBI Taxonomy" id="575193"/>
    <lineage>
        <taxon>Bacteria</taxon>
        <taxon>Bacillati</taxon>
        <taxon>Actinomycetota</taxon>
        <taxon>Actinomycetes</taxon>
        <taxon>Streptosporangiales</taxon>
        <taxon>Streptosporangiaceae</taxon>
        <taxon>Planotetraspora</taxon>
    </lineage>
</organism>
<accession>A0A8J3M7P8</accession>
<evidence type="ECO:0000256" key="1">
    <source>
        <dbReference type="ARBA" id="ARBA00022448"/>
    </source>
</evidence>
<feature type="domain" description="ABC transporter" evidence="4">
    <location>
        <begin position="5"/>
        <end position="230"/>
    </location>
</feature>
<gene>
    <name evidence="5" type="ORF">Pka01_21020</name>
</gene>
<dbReference type="Proteomes" id="UP000630097">
    <property type="component" value="Unassembled WGS sequence"/>
</dbReference>
<proteinExistence type="predicted"/>
<sequence length="294" mass="31791">MSTALEAHGLGKRFKRNWALKDCSLHVPAGRVAALVGPNGAGKSTLLNLAVGLLHPTEGELHVLGRSPYGDRDLLDRVGFVAQDTPLYPDFTVAELITMGARLSRRWDTPLARDRMERLGLPLDRRVETLSGGQRAQVALALALAKRPELLLLDEPVASLDPLARREFMQVLMGAVADGDTTVLLSSHLLGDLERVCDYLIVLQTAHVQLLGGVDELVSEHKALIGPRRQRADIAGVAAVIRESHTDKQTTLLVRTSGPIPDPAWTVHDVTLEDLVLAYLAQPAPGRPVLGVAK</sequence>
<dbReference type="GO" id="GO:0016887">
    <property type="term" value="F:ATP hydrolysis activity"/>
    <property type="evidence" value="ECO:0007669"/>
    <property type="project" value="InterPro"/>
</dbReference>
<dbReference type="PANTHER" id="PTHR42939:SF1">
    <property type="entry name" value="ABC TRANSPORTER ATP-BINDING PROTEIN ALBC-RELATED"/>
    <property type="match status" value="1"/>
</dbReference>
<comment type="caution">
    <text evidence="5">The sequence shown here is derived from an EMBL/GenBank/DDBJ whole genome shotgun (WGS) entry which is preliminary data.</text>
</comment>
<dbReference type="EMBL" id="BONV01000006">
    <property type="protein sequence ID" value="GIG78975.1"/>
    <property type="molecule type" value="Genomic_DNA"/>
</dbReference>
<evidence type="ECO:0000313" key="6">
    <source>
        <dbReference type="Proteomes" id="UP000630097"/>
    </source>
</evidence>
<protein>
    <submittedName>
        <fullName evidence="5">ABC transporter ATP-binding protein</fullName>
    </submittedName>
</protein>
<dbReference type="InterPro" id="IPR003593">
    <property type="entry name" value="AAA+_ATPase"/>
</dbReference>
<dbReference type="SUPFAM" id="SSF52540">
    <property type="entry name" value="P-loop containing nucleoside triphosphate hydrolases"/>
    <property type="match status" value="1"/>
</dbReference>
<dbReference type="RefSeq" id="WP_203882449.1">
    <property type="nucleotide sequence ID" value="NZ_BAABHH010000009.1"/>
</dbReference>
<keyword evidence="6" id="KW-1185">Reference proteome</keyword>
<evidence type="ECO:0000256" key="3">
    <source>
        <dbReference type="ARBA" id="ARBA00022840"/>
    </source>
</evidence>
<dbReference type="PROSITE" id="PS50893">
    <property type="entry name" value="ABC_TRANSPORTER_2"/>
    <property type="match status" value="1"/>
</dbReference>
<name>A0A8J3M7P8_9ACTN</name>
<reference evidence="5 6" key="1">
    <citation type="submission" date="2021-01" db="EMBL/GenBank/DDBJ databases">
        <title>Whole genome shotgun sequence of Planotetraspora kaengkrachanensis NBRC 104272.</title>
        <authorList>
            <person name="Komaki H."/>
            <person name="Tamura T."/>
        </authorList>
    </citation>
    <scope>NUCLEOTIDE SEQUENCE [LARGE SCALE GENOMIC DNA]</scope>
    <source>
        <strain evidence="5 6">NBRC 104272</strain>
    </source>
</reference>